<evidence type="ECO:0000256" key="1">
    <source>
        <dbReference type="ARBA" id="ARBA00004651"/>
    </source>
</evidence>
<evidence type="ECO:0000256" key="6">
    <source>
        <dbReference type="ARBA" id="ARBA00023136"/>
    </source>
</evidence>
<comment type="caution">
    <text evidence="9">The sequence shown here is derived from an EMBL/GenBank/DDBJ whole genome shotgun (WGS) entry which is preliminary data.</text>
</comment>
<dbReference type="CDD" id="cd06261">
    <property type="entry name" value="TM_PBP2"/>
    <property type="match status" value="1"/>
</dbReference>
<feature type="transmembrane region" description="Helical" evidence="7">
    <location>
        <begin position="269"/>
        <end position="291"/>
    </location>
</feature>
<evidence type="ECO:0000256" key="2">
    <source>
        <dbReference type="ARBA" id="ARBA00022448"/>
    </source>
</evidence>
<gene>
    <name evidence="9" type="ORF">GCM10007392_04570</name>
</gene>
<dbReference type="Gene3D" id="1.10.3720.10">
    <property type="entry name" value="MetI-like"/>
    <property type="match status" value="1"/>
</dbReference>
<feature type="transmembrane region" description="Helical" evidence="7">
    <location>
        <begin position="330"/>
        <end position="352"/>
    </location>
</feature>
<keyword evidence="5 7" id="KW-1133">Transmembrane helix</keyword>
<accession>A0A918K325</accession>
<evidence type="ECO:0000256" key="4">
    <source>
        <dbReference type="ARBA" id="ARBA00022692"/>
    </source>
</evidence>
<evidence type="ECO:0000256" key="5">
    <source>
        <dbReference type="ARBA" id="ARBA00022989"/>
    </source>
</evidence>
<dbReference type="AlphaFoldDB" id="A0A918K325"/>
<evidence type="ECO:0000256" key="3">
    <source>
        <dbReference type="ARBA" id="ARBA00022475"/>
    </source>
</evidence>
<dbReference type="InterPro" id="IPR035906">
    <property type="entry name" value="MetI-like_sf"/>
</dbReference>
<comment type="similarity">
    <text evidence="7">Belongs to the binding-protein-dependent transport system permease family.</text>
</comment>
<dbReference type="EMBL" id="BMXR01000001">
    <property type="protein sequence ID" value="GGX40857.1"/>
    <property type="molecule type" value="Genomic_DNA"/>
</dbReference>
<name>A0A918K325_9GAMM</name>
<keyword evidence="2 7" id="KW-0813">Transport</keyword>
<protein>
    <recommendedName>
        <fullName evidence="8">ABC transmembrane type-1 domain-containing protein</fullName>
    </recommendedName>
</protein>
<dbReference type="GO" id="GO:0055085">
    <property type="term" value="P:transmembrane transport"/>
    <property type="evidence" value="ECO:0007669"/>
    <property type="project" value="InterPro"/>
</dbReference>
<feature type="transmembrane region" description="Helical" evidence="7">
    <location>
        <begin position="108"/>
        <end position="128"/>
    </location>
</feature>
<evidence type="ECO:0000259" key="8">
    <source>
        <dbReference type="PROSITE" id="PS50928"/>
    </source>
</evidence>
<keyword evidence="10" id="KW-1185">Reference proteome</keyword>
<feature type="transmembrane region" description="Helical" evidence="7">
    <location>
        <begin position="222"/>
        <end position="248"/>
    </location>
</feature>
<dbReference type="PANTHER" id="PTHR30193">
    <property type="entry name" value="ABC TRANSPORTER PERMEASE PROTEIN"/>
    <property type="match status" value="1"/>
</dbReference>
<dbReference type="InterPro" id="IPR051393">
    <property type="entry name" value="ABC_transporter_permease"/>
</dbReference>
<feature type="transmembrane region" description="Helical" evidence="7">
    <location>
        <begin position="140"/>
        <end position="162"/>
    </location>
</feature>
<feature type="transmembrane region" description="Helical" evidence="7">
    <location>
        <begin position="174"/>
        <end position="194"/>
    </location>
</feature>
<organism evidence="9 10">
    <name type="scientific">Saccharospirillum salsuginis</name>
    <dbReference type="NCBI Taxonomy" id="418750"/>
    <lineage>
        <taxon>Bacteria</taxon>
        <taxon>Pseudomonadati</taxon>
        <taxon>Pseudomonadota</taxon>
        <taxon>Gammaproteobacteria</taxon>
        <taxon>Oceanospirillales</taxon>
        <taxon>Saccharospirillaceae</taxon>
        <taxon>Saccharospirillum</taxon>
    </lineage>
</organism>
<dbReference type="GO" id="GO:0005886">
    <property type="term" value="C:plasma membrane"/>
    <property type="evidence" value="ECO:0007669"/>
    <property type="project" value="UniProtKB-SubCell"/>
</dbReference>
<comment type="subcellular location">
    <subcellularLocation>
        <location evidence="1 7">Cell membrane</location>
        <topology evidence="1 7">Multi-pass membrane protein</topology>
    </subcellularLocation>
</comment>
<dbReference type="Pfam" id="PF00528">
    <property type="entry name" value="BPD_transp_1"/>
    <property type="match status" value="1"/>
</dbReference>
<dbReference type="PROSITE" id="PS50928">
    <property type="entry name" value="ABC_TM1"/>
    <property type="match status" value="1"/>
</dbReference>
<evidence type="ECO:0000313" key="10">
    <source>
        <dbReference type="Proteomes" id="UP000626148"/>
    </source>
</evidence>
<keyword evidence="6 7" id="KW-0472">Membrane</keyword>
<evidence type="ECO:0000256" key="7">
    <source>
        <dbReference type="RuleBase" id="RU363032"/>
    </source>
</evidence>
<evidence type="ECO:0000313" key="9">
    <source>
        <dbReference type="EMBL" id="GGX40857.1"/>
    </source>
</evidence>
<proteinExistence type="inferred from homology"/>
<keyword evidence="3" id="KW-1003">Cell membrane</keyword>
<feature type="domain" description="ABC transmembrane type-1" evidence="8">
    <location>
        <begin position="137"/>
        <end position="349"/>
    </location>
</feature>
<sequence>MRMSSFWQSDTFSGWAFISPYLIAFIPLLLWPFFQGLWMSLHDWNLLAVTFNPDAKQFIGLSNYAQLIGGDNLSWSLSQFWPFRTVLLVGGVTMFLRARRHNRFDRGYVWTLAGLATLWLLLGIRGDWYDPRFWIVVRNTVVFVAWVVPLTTLTALLLAIALNRQGRWAAIMRTVFFFSQILSVTVVTLIWQLVYGVRNGFIANLLTPFGLESPNWLTDDQLAMGAIVVATVWWSVGFALILFLAGLQQIPGDRLEAATLDGATGWRKVVHIIVPSIIRTVQFVMIMQIVLHFQVFGQSHLMTQGGPGDSTNVWVRYIYQSAFRDSEVGYASAMATLLFVFMLMFSIVQYAVTKRQEA</sequence>
<reference evidence="9" key="2">
    <citation type="submission" date="2020-09" db="EMBL/GenBank/DDBJ databases">
        <authorList>
            <person name="Sun Q."/>
            <person name="Kim S."/>
        </authorList>
    </citation>
    <scope>NUCLEOTIDE SEQUENCE</scope>
    <source>
        <strain evidence="9">KCTC 22169</strain>
    </source>
</reference>
<feature type="transmembrane region" description="Helical" evidence="7">
    <location>
        <begin position="80"/>
        <end position="96"/>
    </location>
</feature>
<reference evidence="9" key="1">
    <citation type="journal article" date="2014" name="Int. J. Syst. Evol. Microbiol.">
        <title>Complete genome sequence of Corynebacterium casei LMG S-19264T (=DSM 44701T), isolated from a smear-ripened cheese.</title>
        <authorList>
            <consortium name="US DOE Joint Genome Institute (JGI-PGF)"/>
            <person name="Walter F."/>
            <person name="Albersmeier A."/>
            <person name="Kalinowski J."/>
            <person name="Ruckert C."/>
        </authorList>
    </citation>
    <scope>NUCLEOTIDE SEQUENCE</scope>
    <source>
        <strain evidence="9">KCTC 22169</strain>
    </source>
</reference>
<keyword evidence="4 7" id="KW-0812">Transmembrane</keyword>
<dbReference type="PANTHER" id="PTHR30193:SF37">
    <property type="entry name" value="INNER MEMBRANE ABC TRANSPORTER PERMEASE PROTEIN YCJO"/>
    <property type="match status" value="1"/>
</dbReference>
<dbReference type="Proteomes" id="UP000626148">
    <property type="component" value="Unassembled WGS sequence"/>
</dbReference>
<feature type="transmembrane region" description="Helical" evidence="7">
    <location>
        <begin position="12"/>
        <end position="34"/>
    </location>
</feature>
<dbReference type="InterPro" id="IPR000515">
    <property type="entry name" value="MetI-like"/>
</dbReference>
<dbReference type="SUPFAM" id="SSF161098">
    <property type="entry name" value="MetI-like"/>
    <property type="match status" value="1"/>
</dbReference>